<dbReference type="Proteomes" id="UP000396862">
    <property type="component" value="Unassembled WGS sequence"/>
</dbReference>
<sequence length="219" mass="25180">MERDHKPSQFNHRHLRYNGGGQDTYYQKLAELIYTHPYESKDVEYYATKGNIQFFEDELKNGDIRDGEEGIKWAEALLRAMKKNVGGFVTDAIYGGDEEVIRDTVYRYPRKVGIIINDGNASSAEQFLLAAQNSKKVTLFGNQHTAGVLDYSNAVPVILPSGNYKLTYPLTRSKRLPEHPIDNIGISPDVMIPYPTTEQLYDRLDNWVYFVRNYLELMD</sequence>
<dbReference type="InterPro" id="IPR029045">
    <property type="entry name" value="ClpP/crotonase-like_dom_sf"/>
</dbReference>
<gene>
    <name evidence="2" type="ORF">JCM18694_34460</name>
</gene>
<dbReference type="InterPro" id="IPR005151">
    <property type="entry name" value="Tail-specific_protease"/>
</dbReference>
<keyword evidence="3" id="KW-1185">Reference proteome</keyword>
<comment type="caution">
    <text evidence="2">The sequence shown here is derived from an EMBL/GenBank/DDBJ whole genome shotgun (WGS) entry which is preliminary data.</text>
</comment>
<evidence type="ECO:0000313" key="2">
    <source>
        <dbReference type="EMBL" id="GET23200.1"/>
    </source>
</evidence>
<dbReference type="SUPFAM" id="SSF52096">
    <property type="entry name" value="ClpP/crotonase"/>
    <property type="match status" value="1"/>
</dbReference>
<dbReference type="Gene3D" id="3.90.226.10">
    <property type="entry name" value="2-enoyl-CoA Hydratase, Chain A, domain 1"/>
    <property type="match status" value="1"/>
</dbReference>
<proteinExistence type="predicted"/>
<accession>A0ABQ0ZP47</accession>
<evidence type="ECO:0000259" key="1">
    <source>
        <dbReference type="Pfam" id="PF03572"/>
    </source>
</evidence>
<protein>
    <recommendedName>
        <fullName evidence="1">Tail specific protease domain-containing protein</fullName>
    </recommendedName>
</protein>
<evidence type="ECO:0000313" key="3">
    <source>
        <dbReference type="Proteomes" id="UP000396862"/>
    </source>
</evidence>
<reference evidence="2 3" key="1">
    <citation type="submission" date="2019-10" db="EMBL/GenBank/DDBJ databases">
        <title>Prolixibacter strains distinguished by the presence of nitrate reductase genes were adept at nitrate-dependent anaerobic corrosion of metallic iron and carbon steel.</title>
        <authorList>
            <person name="Iino T."/>
            <person name="Shono N."/>
            <person name="Ito K."/>
            <person name="Nakamura R."/>
            <person name="Sueoka K."/>
            <person name="Harayama S."/>
            <person name="Ohkuma M."/>
        </authorList>
    </citation>
    <scope>NUCLEOTIDE SEQUENCE [LARGE SCALE GENOMIC DNA]</scope>
    <source>
        <strain evidence="2 3">MIC1-1</strain>
    </source>
</reference>
<dbReference type="RefSeq" id="WP_106541498.1">
    <property type="nucleotide sequence ID" value="NZ_BLAU01000001.1"/>
</dbReference>
<dbReference type="Pfam" id="PF03572">
    <property type="entry name" value="Peptidase_S41"/>
    <property type="match status" value="1"/>
</dbReference>
<feature type="domain" description="Tail specific protease" evidence="1">
    <location>
        <begin position="15"/>
        <end position="190"/>
    </location>
</feature>
<organism evidence="2 3">
    <name type="scientific">Prolixibacter denitrificans</name>
    <dbReference type="NCBI Taxonomy" id="1541063"/>
    <lineage>
        <taxon>Bacteria</taxon>
        <taxon>Pseudomonadati</taxon>
        <taxon>Bacteroidota</taxon>
        <taxon>Bacteroidia</taxon>
        <taxon>Marinilabiliales</taxon>
        <taxon>Prolixibacteraceae</taxon>
        <taxon>Prolixibacter</taxon>
    </lineage>
</organism>
<dbReference type="EMBL" id="BLAU01000001">
    <property type="protein sequence ID" value="GET23200.1"/>
    <property type="molecule type" value="Genomic_DNA"/>
</dbReference>
<name>A0ABQ0ZP47_9BACT</name>